<evidence type="ECO:0000256" key="1">
    <source>
        <dbReference type="ARBA" id="ARBA00009437"/>
    </source>
</evidence>
<evidence type="ECO:0000256" key="4">
    <source>
        <dbReference type="ARBA" id="ARBA00023163"/>
    </source>
</evidence>
<reference evidence="6 7" key="1">
    <citation type="journal article" date="2017" name="Antonie Van Leeuwenhoek">
        <title>Phylogenomic resolution of the bacterial genus Pantoea and its relationship with Erwinia and Tatumella.</title>
        <authorList>
            <person name="Palmer M."/>
            <person name="Steenkamp E.T."/>
            <person name="Coetzee M.P."/>
            <person name="Chan W.Y."/>
            <person name="van Zyl E."/>
            <person name="De Maayer P."/>
            <person name="Coutinho T.A."/>
            <person name="Blom J."/>
            <person name="Smits T.H."/>
            <person name="Duffy B."/>
            <person name="Venter S.N."/>
        </authorList>
    </citation>
    <scope>NUCLEOTIDE SEQUENCE [LARGE SCALE GENOMIC DNA]</scope>
    <source>
        <strain evidence="6 7">LMG 26275</strain>
    </source>
</reference>
<dbReference type="Gene3D" id="1.10.10.10">
    <property type="entry name" value="Winged helix-like DNA-binding domain superfamily/Winged helix DNA-binding domain"/>
    <property type="match status" value="1"/>
</dbReference>
<accession>A0A1X1D0V1</accession>
<evidence type="ECO:0000259" key="5">
    <source>
        <dbReference type="PROSITE" id="PS50931"/>
    </source>
</evidence>
<proteinExistence type="inferred from homology"/>
<comment type="similarity">
    <text evidence="1">Belongs to the LysR transcriptional regulatory family.</text>
</comment>
<dbReference type="InterPro" id="IPR000847">
    <property type="entry name" value="LysR_HTH_N"/>
</dbReference>
<dbReference type="Gene3D" id="3.40.190.10">
    <property type="entry name" value="Periplasmic binding protein-like II"/>
    <property type="match status" value="2"/>
</dbReference>
<dbReference type="GO" id="GO:0003700">
    <property type="term" value="F:DNA-binding transcription factor activity"/>
    <property type="evidence" value="ECO:0007669"/>
    <property type="project" value="InterPro"/>
</dbReference>
<dbReference type="NCBIfam" id="NF008352">
    <property type="entry name" value="PRK11139.1"/>
    <property type="match status" value="1"/>
</dbReference>
<keyword evidence="4" id="KW-0804">Transcription</keyword>
<feature type="domain" description="HTH lysR-type" evidence="5">
    <location>
        <begin position="7"/>
        <end position="64"/>
    </location>
</feature>
<dbReference type="GO" id="GO:0006351">
    <property type="term" value="P:DNA-templated transcription"/>
    <property type="evidence" value="ECO:0007669"/>
    <property type="project" value="TreeGrafter"/>
</dbReference>
<evidence type="ECO:0000313" key="7">
    <source>
        <dbReference type="Proteomes" id="UP000193558"/>
    </source>
</evidence>
<dbReference type="InterPro" id="IPR058163">
    <property type="entry name" value="LysR-type_TF_proteobact-type"/>
</dbReference>
<evidence type="ECO:0000313" key="6">
    <source>
        <dbReference type="EMBL" id="ORM70309.1"/>
    </source>
</evidence>
<evidence type="ECO:0000256" key="2">
    <source>
        <dbReference type="ARBA" id="ARBA00023015"/>
    </source>
</evidence>
<dbReference type="GO" id="GO:0043565">
    <property type="term" value="F:sequence-specific DNA binding"/>
    <property type="evidence" value="ECO:0007669"/>
    <property type="project" value="TreeGrafter"/>
</dbReference>
<dbReference type="Proteomes" id="UP000193558">
    <property type="component" value="Unassembled WGS sequence"/>
</dbReference>
<dbReference type="Pfam" id="PF00126">
    <property type="entry name" value="HTH_1"/>
    <property type="match status" value="1"/>
</dbReference>
<dbReference type="FunFam" id="1.10.10.10:FF:000038">
    <property type="entry name" value="Glycine cleavage system transcriptional activator"/>
    <property type="match status" value="1"/>
</dbReference>
<keyword evidence="2" id="KW-0805">Transcription regulation</keyword>
<dbReference type="CDD" id="cd08432">
    <property type="entry name" value="PBP2_GcdR_TrpI_HvrB_AmpR_like"/>
    <property type="match status" value="1"/>
</dbReference>
<dbReference type="PANTHER" id="PTHR30537">
    <property type="entry name" value="HTH-TYPE TRANSCRIPTIONAL REGULATOR"/>
    <property type="match status" value="1"/>
</dbReference>
<dbReference type="EMBL" id="MLFR01000005">
    <property type="protein sequence ID" value="ORM70309.1"/>
    <property type="molecule type" value="Genomic_DNA"/>
</dbReference>
<dbReference type="InterPro" id="IPR005119">
    <property type="entry name" value="LysR_subst-bd"/>
</dbReference>
<dbReference type="AlphaFoldDB" id="A0A1X1D0V1"/>
<keyword evidence="3" id="KW-0238">DNA-binding</keyword>
<dbReference type="SUPFAM" id="SSF53850">
    <property type="entry name" value="Periplasmic binding protein-like II"/>
    <property type="match status" value="1"/>
</dbReference>
<dbReference type="PANTHER" id="PTHR30537:SF79">
    <property type="entry name" value="TRANSCRIPTIONAL REGULATOR-RELATED"/>
    <property type="match status" value="1"/>
</dbReference>
<gene>
    <name evidence="6" type="ORF">HA51_08370</name>
</gene>
<name>A0A1X1D0V1_9GAMM</name>
<dbReference type="RefSeq" id="WP_084934091.1">
    <property type="nucleotide sequence ID" value="NZ_MLFR01000005.1"/>
</dbReference>
<dbReference type="PRINTS" id="PR00039">
    <property type="entry name" value="HTHLYSR"/>
</dbReference>
<evidence type="ECO:0000256" key="3">
    <source>
        <dbReference type="ARBA" id="ARBA00023125"/>
    </source>
</evidence>
<dbReference type="InterPro" id="IPR036390">
    <property type="entry name" value="WH_DNA-bd_sf"/>
</dbReference>
<dbReference type="OrthoDB" id="5526340at2"/>
<dbReference type="Pfam" id="PF03466">
    <property type="entry name" value="LysR_substrate"/>
    <property type="match status" value="1"/>
</dbReference>
<dbReference type="PROSITE" id="PS50931">
    <property type="entry name" value="HTH_LYSR"/>
    <property type="match status" value="1"/>
</dbReference>
<dbReference type="InterPro" id="IPR036388">
    <property type="entry name" value="WH-like_DNA-bd_sf"/>
</dbReference>
<comment type="caution">
    <text evidence="6">The sequence shown here is derived from an EMBL/GenBank/DDBJ whole genome shotgun (WGS) entry which is preliminary data.</text>
</comment>
<sequence>MMIKKLPNLGAVRFFEVASRLNSFSRAAEELCVTHSAVSHQIRALEADLGVQLFKRDGRRVTLTPSGEIYARQIRSALVEISEASELLRSEERGRRLVISVLPSFASRWLLGRIGSFIDRYPEIDVDIQSTNTMTDFSRDDVDVVIRFNETGATELFVEPVMNDVFFPVCSPFYNQGSLPKDPESLLSHKLLRNDYAMWKSWFLEAGISGAEEPQKGVLYKDASQQIQAAIDGQGIALVRQSLAMQAIQEGTLVRLTQIKVASHWSYWFICPHALINSDRLNIFRDWIHDEAKSFMKSLENY</sequence>
<organism evidence="6 7">
    <name type="scientific">Pantoea rwandensis</name>
    <dbReference type="NCBI Taxonomy" id="1076550"/>
    <lineage>
        <taxon>Bacteria</taxon>
        <taxon>Pseudomonadati</taxon>
        <taxon>Pseudomonadota</taxon>
        <taxon>Gammaproteobacteria</taxon>
        <taxon>Enterobacterales</taxon>
        <taxon>Erwiniaceae</taxon>
        <taxon>Pantoea</taxon>
    </lineage>
</organism>
<protein>
    <submittedName>
        <fullName evidence="6">XRE family transcriptional regulator</fullName>
    </submittedName>
</protein>
<dbReference type="SUPFAM" id="SSF46785">
    <property type="entry name" value="Winged helix' DNA-binding domain"/>
    <property type="match status" value="1"/>
</dbReference>